<dbReference type="GO" id="GO:0003950">
    <property type="term" value="F:NAD+ poly-ADP-ribosyltransferase activity"/>
    <property type="evidence" value="ECO:0007669"/>
    <property type="project" value="InterPro"/>
</dbReference>
<dbReference type="RefSeq" id="WP_044002714.1">
    <property type="nucleotide sequence ID" value="NZ_CP007145.1"/>
</dbReference>
<accession>W8EZR1</accession>
<dbReference type="NCBIfam" id="NF002014">
    <property type="entry name" value="PRK00819.1-4"/>
    <property type="match status" value="1"/>
</dbReference>
<dbReference type="InterPro" id="IPR022928">
    <property type="entry name" value="RNA_2'-PTrans_KptA"/>
</dbReference>
<evidence type="ECO:0000256" key="1">
    <source>
        <dbReference type="ARBA" id="ARBA00009836"/>
    </source>
</evidence>
<dbReference type="EC" id="2.7.1.-" evidence="5"/>
<evidence type="ECO:0000256" key="3">
    <source>
        <dbReference type="ARBA" id="ARBA00023027"/>
    </source>
</evidence>
<organism evidence="6 7">
    <name type="scientific">Hymenobacter swuensis DY53</name>
    <dbReference type="NCBI Taxonomy" id="1227739"/>
    <lineage>
        <taxon>Bacteria</taxon>
        <taxon>Pseudomonadati</taxon>
        <taxon>Bacteroidota</taxon>
        <taxon>Cytophagia</taxon>
        <taxon>Cytophagales</taxon>
        <taxon>Hymenobacteraceae</taxon>
        <taxon>Hymenobacter</taxon>
    </lineage>
</organism>
<dbReference type="AlphaFoldDB" id="W8EZR1"/>
<dbReference type="GO" id="GO:0006388">
    <property type="term" value="P:tRNA splicing, via endonucleolytic cleavage and ligation"/>
    <property type="evidence" value="ECO:0007669"/>
    <property type="project" value="UniProtKB-UniRule"/>
</dbReference>
<dbReference type="HOGENOM" id="CLU_052998_4_0_10"/>
<dbReference type="Gene3D" id="1.10.10.970">
    <property type="entry name" value="RNA 2'-phosphotransferase, Tpt1/KptA family, N-terminal domain"/>
    <property type="match status" value="1"/>
</dbReference>
<dbReference type="Proteomes" id="UP000019423">
    <property type="component" value="Chromosome"/>
</dbReference>
<comment type="similarity">
    <text evidence="1 5">Belongs to the KptA/TPT1 family.</text>
</comment>
<dbReference type="KEGG" id="hsw:Hsw_2999"/>
<protein>
    <recommendedName>
        <fullName evidence="5">Probable RNA 2'-phosphotransferase</fullName>
        <ecNumber evidence="5">2.7.1.-</ecNumber>
    </recommendedName>
</protein>
<dbReference type="EMBL" id="CP007145">
    <property type="protein sequence ID" value="AHJ98594.1"/>
    <property type="molecule type" value="Genomic_DNA"/>
</dbReference>
<dbReference type="PATRIC" id="fig|1227739.3.peg.3177"/>
<comment type="function">
    <text evidence="4 5">Removes the 2'-phosphate from RNA via an intermediate in which the phosphate is ADP-ribosylated by NAD followed by a presumed transesterification to release the RNA and generate ADP-ribose 1''-2''-cyclic phosphate (APPR&gt;P). May function as an ADP-ribosylase.</text>
</comment>
<evidence type="ECO:0000313" key="6">
    <source>
        <dbReference type="EMBL" id="AHJ98594.1"/>
    </source>
</evidence>
<evidence type="ECO:0000256" key="4">
    <source>
        <dbReference type="ARBA" id="ARBA00025212"/>
    </source>
</evidence>
<dbReference type="eggNOG" id="COG1859">
    <property type="taxonomic scope" value="Bacteria"/>
</dbReference>
<evidence type="ECO:0000256" key="2">
    <source>
        <dbReference type="ARBA" id="ARBA00022679"/>
    </source>
</evidence>
<gene>
    <name evidence="5" type="primary">kptA</name>
    <name evidence="6" type="ORF">Hsw_2999</name>
</gene>
<keyword evidence="3 5" id="KW-0520">NAD</keyword>
<dbReference type="InterPro" id="IPR002745">
    <property type="entry name" value="Ptrans_KptA/Tpt1"/>
</dbReference>
<proteinExistence type="inferred from homology"/>
<dbReference type="SUPFAM" id="SSF56399">
    <property type="entry name" value="ADP-ribosylation"/>
    <property type="match status" value="1"/>
</dbReference>
<keyword evidence="2 5" id="KW-0808">Transferase</keyword>
<sequence>MLPDKETTRLSKLLSLVLRHDPAHLGLTLDEQGWVGVEELLRQAQAHKINLTHEMLLHIVDTSPKQRFRLSDDQQRIRASQGHSVVVELGYAPAVPPAVLYHGTTARHQAQIMREGLQKMSRQQVHLSADHATARQVGSRHGAPVVLRIDAARMHAEGHAFYRADNGVWLTEEVPARYLQLPDDAAAA</sequence>
<dbReference type="STRING" id="1227739.Hsw_2999"/>
<dbReference type="Gene3D" id="3.20.170.30">
    <property type="match status" value="1"/>
</dbReference>
<reference evidence="6 7" key="1">
    <citation type="submission" date="2014-01" db="EMBL/GenBank/DDBJ databases">
        <title>Complete genome sequence of ionizing-radiation resistance bacterium Hymenobacter swuensis DY53.</title>
        <authorList>
            <person name="Jung J.-H."/>
            <person name="Jeong S.-W."/>
            <person name="Joe M.-H."/>
            <person name="Cho y.-j."/>
            <person name="Kim M.-K."/>
            <person name="Lim S.-Y."/>
        </authorList>
    </citation>
    <scope>NUCLEOTIDE SEQUENCE [LARGE SCALE GENOMIC DNA]</scope>
    <source>
        <strain evidence="6 7">DY53</strain>
    </source>
</reference>
<keyword evidence="7" id="KW-1185">Reference proteome</keyword>
<dbReference type="InterPro" id="IPR042081">
    <property type="entry name" value="RNA_2'-PTrans_C"/>
</dbReference>
<name>W8EZR1_9BACT</name>
<dbReference type="Pfam" id="PF01885">
    <property type="entry name" value="PTS_2-RNA"/>
    <property type="match status" value="1"/>
</dbReference>
<dbReference type="PANTHER" id="PTHR12684:SF2">
    <property type="entry name" value="TRNA 2'-PHOSPHOTRANSFERASE 1"/>
    <property type="match status" value="1"/>
</dbReference>
<dbReference type="GO" id="GO:0000215">
    <property type="term" value="F:tRNA 2'-phosphotransferase activity"/>
    <property type="evidence" value="ECO:0007669"/>
    <property type="project" value="TreeGrafter"/>
</dbReference>
<dbReference type="InterPro" id="IPR042080">
    <property type="entry name" value="RNA_2'-PTrans_N"/>
</dbReference>
<dbReference type="OrthoDB" id="4537997at2"/>
<evidence type="ECO:0000313" key="7">
    <source>
        <dbReference type="Proteomes" id="UP000019423"/>
    </source>
</evidence>
<evidence type="ECO:0000256" key="5">
    <source>
        <dbReference type="HAMAP-Rule" id="MF_00299"/>
    </source>
</evidence>
<dbReference type="PANTHER" id="PTHR12684">
    <property type="entry name" value="PUTATIVE PHOSPHOTRANSFERASE"/>
    <property type="match status" value="1"/>
</dbReference>
<dbReference type="HAMAP" id="MF_00299">
    <property type="entry name" value="KptA"/>
    <property type="match status" value="1"/>
</dbReference>